<name>A0ABV4NGA6_9VIBR</name>
<protein>
    <submittedName>
        <fullName evidence="2">GNAT family N-acetyltransferase</fullName>
        <ecNumber evidence="2">2.3.1.-</ecNumber>
    </submittedName>
</protein>
<reference evidence="2 3" key="1">
    <citation type="journal article" date="2024" name="ISME J.">
        <title>Tailless and filamentous prophages are predominant in marine Vibrio.</title>
        <authorList>
            <person name="Steensen K."/>
            <person name="Seneca J."/>
            <person name="Bartlau N."/>
            <person name="Yu X.A."/>
            <person name="Hussain F.A."/>
            <person name="Polz M.F."/>
        </authorList>
    </citation>
    <scope>NUCLEOTIDE SEQUENCE [LARGE SCALE GENOMIC DNA]</scope>
    <source>
        <strain evidence="2 3">10N.222.51.A1</strain>
    </source>
</reference>
<dbReference type="Pfam" id="PF13508">
    <property type="entry name" value="Acetyltransf_7"/>
    <property type="match status" value="1"/>
</dbReference>
<dbReference type="GO" id="GO:0016746">
    <property type="term" value="F:acyltransferase activity"/>
    <property type="evidence" value="ECO:0007669"/>
    <property type="project" value="UniProtKB-KW"/>
</dbReference>
<organism evidence="2 3">
    <name type="scientific">Vibrio gallaecicus</name>
    <dbReference type="NCBI Taxonomy" id="552386"/>
    <lineage>
        <taxon>Bacteria</taxon>
        <taxon>Pseudomonadati</taxon>
        <taxon>Pseudomonadota</taxon>
        <taxon>Gammaproteobacteria</taxon>
        <taxon>Vibrionales</taxon>
        <taxon>Vibrionaceae</taxon>
        <taxon>Vibrio</taxon>
    </lineage>
</organism>
<proteinExistence type="predicted"/>
<keyword evidence="2" id="KW-0012">Acyltransferase</keyword>
<dbReference type="RefSeq" id="WP_372267831.1">
    <property type="nucleotide sequence ID" value="NZ_JBFRUW010000081.1"/>
</dbReference>
<evidence type="ECO:0000313" key="3">
    <source>
        <dbReference type="Proteomes" id="UP001570417"/>
    </source>
</evidence>
<dbReference type="InterPro" id="IPR016181">
    <property type="entry name" value="Acyl_CoA_acyltransferase"/>
</dbReference>
<dbReference type="CDD" id="cd04301">
    <property type="entry name" value="NAT_SF"/>
    <property type="match status" value="1"/>
</dbReference>
<dbReference type="EC" id="2.3.1.-" evidence="2"/>
<dbReference type="PROSITE" id="PS51186">
    <property type="entry name" value="GNAT"/>
    <property type="match status" value="1"/>
</dbReference>
<dbReference type="SUPFAM" id="SSF55729">
    <property type="entry name" value="Acyl-CoA N-acyltransferases (Nat)"/>
    <property type="match status" value="1"/>
</dbReference>
<accession>A0ABV4NGA6</accession>
<gene>
    <name evidence="2" type="ORF">AB4566_19195</name>
</gene>
<evidence type="ECO:0000259" key="1">
    <source>
        <dbReference type="PROSITE" id="PS51186"/>
    </source>
</evidence>
<keyword evidence="2" id="KW-0808">Transferase</keyword>
<keyword evidence="3" id="KW-1185">Reference proteome</keyword>
<dbReference type="Proteomes" id="UP001570417">
    <property type="component" value="Unassembled WGS sequence"/>
</dbReference>
<dbReference type="EMBL" id="JBFRUW010000081">
    <property type="protein sequence ID" value="MFA0570396.1"/>
    <property type="molecule type" value="Genomic_DNA"/>
</dbReference>
<feature type="domain" description="N-acetyltransferase" evidence="1">
    <location>
        <begin position="2"/>
        <end position="149"/>
    </location>
</feature>
<evidence type="ECO:0000313" key="2">
    <source>
        <dbReference type="EMBL" id="MFA0570396.1"/>
    </source>
</evidence>
<comment type="caution">
    <text evidence="2">The sequence shown here is derived from an EMBL/GenBank/DDBJ whole genome shotgun (WGS) entry which is preliminary data.</text>
</comment>
<dbReference type="InterPro" id="IPR000182">
    <property type="entry name" value="GNAT_dom"/>
</dbReference>
<dbReference type="Gene3D" id="3.40.630.30">
    <property type="match status" value="1"/>
</dbReference>
<sequence length="153" mass="17348">MYLIEKASLDDIEKLVEIQISAFSNDLKMCGSGPPGFDSSEHQIKCLDNYSYYVIKGSKATVGGFYFSVDEKGLNLIRLFVEPSQQNQGLGKLVLDFLANQMSESMHIELETPTFSAEAQRFYENNGFQKVQRIDYKSGSSFLYRKSVEQPRS</sequence>